<evidence type="ECO:0000256" key="1">
    <source>
        <dbReference type="SAM" id="SignalP"/>
    </source>
</evidence>
<dbReference type="InterPro" id="IPR001855">
    <property type="entry name" value="Defensin_beta-like"/>
</dbReference>
<dbReference type="Gene3D" id="3.10.360.10">
    <property type="entry name" value="Antimicrobial Peptide, Beta-defensin 2, Chain A"/>
    <property type="match status" value="1"/>
</dbReference>
<dbReference type="GO" id="GO:0005576">
    <property type="term" value="C:extracellular region"/>
    <property type="evidence" value="ECO:0007669"/>
    <property type="project" value="InterPro"/>
</dbReference>
<evidence type="ECO:0000313" key="4">
    <source>
        <dbReference type="Proteomes" id="UP000566454"/>
    </source>
</evidence>
<feature type="domain" description="Beta-defensin-like" evidence="2">
    <location>
        <begin position="24"/>
        <end position="55"/>
    </location>
</feature>
<reference evidence="3 4" key="1">
    <citation type="submission" date="2019-09" db="EMBL/GenBank/DDBJ databases">
        <title>Bird 10,000 Genomes (B10K) Project - Family phase.</title>
        <authorList>
            <person name="Zhang G."/>
        </authorList>
    </citation>
    <scope>NUCLEOTIDE SEQUENCE [LARGE SCALE GENOMIC DNA]</scope>
    <source>
        <strain evidence="3">B10K-DU-013-18</strain>
        <tissue evidence="3">Muscle</tissue>
    </source>
</reference>
<accession>A0A7K5RCJ0</accession>
<dbReference type="EMBL" id="VYZK01005456">
    <property type="protein sequence ID" value="NWT77456.1"/>
    <property type="molecule type" value="Genomic_DNA"/>
</dbReference>
<keyword evidence="1" id="KW-0732">Signal</keyword>
<feature type="chain" id="PRO_5029911383" evidence="1">
    <location>
        <begin position="21"/>
        <end position="56"/>
    </location>
</feature>
<dbReference type="OrthoDB" id="9210405at2759"/>
<dbReference type="GO" id="GO:0006952">
    <property type="term" value="P:defense response"/>
    <property type="evidence" value="ECO:0007669"/>
    <property type="project" value="InterPro"/>
</dbReference>
<organism evidence="3 4">
    <name type="scientific">Prunella himalayana</name>
    <dbReference type="NCBI Taxonomy" id="670356"/>
    <lineage>
        <taxon>Eukaryota</taxon>
        <taxon>Metazoa</taxon>
        <taxon>Chordata</taxon>
        <taxon>Craniata</taxon>
        <taxon>Vertebrata</taxon>
        <taxon>Euteleostomi</taxon>
        <taxon>Archelosauria</taxon>
        <taxon>Archosauria</taxon>
        <taxon>Dinosauria</taxon>
        <taxon>Saurischia</taxon>
        <taxon>Theropoda</taxon>
        <taxon>Coelurosauria</taxon>
        <taxon>Aves</taxon>
        <taxon>Neognathae</taxon>
        <taxon>Neoaves</taxon>
        <taxon>Telluraves</taxon>
        <taxon>Australaves</taxon>
        <taxon>Passeriformes</taxon>
        <taxon>Passeroidea</taxon>
        <taxon>Prunellidae</taxon>
        <taxon>Prunella</taxon>
    </lineage>
</organism>
<dbReference type="Pfam" id="PF00711">
    <property type="entry name" value="Defensin_beta"/>
    <property type="match status" value="1"/>
</dbReference>
<gene>
    <name evidence="3" type="primary">Amp1</name>
    <name evidence="3" type="ORF">PRUHIM_R15487</name>
</gene>
<feature type="non-terminal residue" evidence="3">
    <location>
        <position position="1"/>
    </location>
</feature>
<sequence length="56" mass="6236">MKILFLLFPLLLLLVQGAAGNAMVCRRQGGFCSRRSCPHDTSLVGRCSPRLLCCRR</sequence>
<dbReference type="AlphaFoldDB" id="A0A7K5RCJ0"/>
<comment type="caution">
    <text evidence="3">The sequence shown here is derived from an EMBL/GenBank/DDBJ whole genome shotgun (WGS) entry which is preliminary data.</text>
</comment>
<dbReference type="Proteomes" id="UP000566454">
    <property type="component" value="Unassembled WGS sequence"/>
</dbReference>
<evidence type="ECO:0000259" key="2">
    <source>
        <dbReference type="Pfam" id="PF00711"/>
    </source>
</evidence>
<evidence type="ECO:0000313" key="3">
    <source>
        <dbReference type="EMBL" id="NWT77456.1"/>
    </source>
</evidence>
<dbReference type="SUPFAM" id="SSF57392">
    <property type="entry name" value="Defensin-like"/>
    <property type="match status" value="1"/>
</dbReference>
<proteinExistence type="predicted"/>
<name>A0A7K5RCJ0_9PASE</name>
<protein>
    <submittedName>
        <fullName evidence="3">AMP1 protein</fullName>
    </submittedName>
</protein>
<feature type="non-terminal residue" evidence="3">
    <location>
        <position position="56"/>
    </location>
</feature>
<feature type="signal peptide" evidence="1">
    <location>
        <begin position="1"/>
        <end position="20"/>
    </location>
</feature>
<keyword evidence="4" id="KW-1185">Reference proteome</keyword>